<keyword evidence="1" id="KW-1133">Transmembrane helix</keyword>
<dbReference type="AlphaFoldDB" id="A0A1H5LIS2"/>
<proteinExistence type="predicted"/>
<organism evidence="2 3">
    <name type="scientific">Salinimicrobium catena</name>
    <dbReference type="NCBI Taxonomy" id="390640"/>
    <lineage>
        <taxon>Bacteria</taxon>
        <taxon>Pseudomonadati</taxon>
        <taxon>Bacteroidota</taxon>
        <taxon>Flavobacteriia</taxon>
        <taxon>Flavobacteriales</taxon>
        <taxon>Flavobacteriaceae</taxon>
        <taxon>Salinimicrobium</taxon>
    </lineage>
</organism>
<reference evidence="2 3" key="1">
    <citation type="submission" date="2016-10" db="EMBL/GenBank/DDBJ databases">
        <authorList>
            <person name="de Groot N.N."/>
        </authorList>
    </citation>
    <scope>NUCLEOTIDE SEQUENCE [LARGE SCALE GENOMIC DNA]</scope>
    <source>
        <strain evidence="2 3">DSM 23553</strain>
    </source>
</reference>
<gene>
    <name evidence="2" type="ORF">SAMN04488034_102305</name>
</gene>
<evidence type="ECO:0000256" key="1">
    <source>
        <dbReference type="SAM" id="Phobius"/>
    </source>
</evidence>
<evidence type="ECO:0000313" key="3">
    <source>
        <dbReference type="Proteomes" id="UP000199448"/>
    </source>
</evidence>
<keyword evidence="1" id="KW-0472">Membrane</keyword>
<keyword evidence="1" id="KW-0812">Transmembrane</keyword>
<dbReference type="EMBL" id="FNUG01000002">
    <property type="protein sequence ID" value="SEE76946.1"/>
    <property type="molecule type" value="Genomic_DNA"/>
</dbReference>
<dbReference type="Proteomes" id="UP000199448">
    <property type="component" value="Unassembled WGS sequence"/>
</dbReference>
<sequence>MKFLRSYWFYILAAVITIIGLVTGWYLFIFLVIPFSLFTRNKNDRDQ</sequence>
<feature type="transmembrane region" description="Helical" evidence="1">
    <location>
        <begin position="7"/>
        <end position="33"/>
    </location>
</feature>
<name>A0A1H5LIS2_9FLAO</name>
<accession>A0A1H5LIS2</accession>
<dbReference type="STRING" id="390640.SAMN04488034_102305"/>
<protein>
    <submittedName>
        <fullName evidence="2">Uncharacterized protein</fullName>
    </submittedName>
</protein>
<evidence type="ECO:0000313" key="2">
    <source>
        <dbReference type="EMBL" id="SEE76946.1"/>
    </source>
</evidence>
<keyword evidence="3" id="KW-1185">Reference proteome</keyword>